<dbReference type="RefSeq" id="WP_085932267.1">
    <property type="nucleotide sequence ID" value="NZ_FUWJ01000001.1"/>
</dbReference>
<dbReference type="STRING" id="225324.SAMN02745126_00539"/>
<proteinExistence type="predicted"/>
<organism evidence="2 3">
    <name type="scientific">Enhydrobacter aerosaccus</name>
    <dbReference type="NCBI Taxonomy" id="225324"/>
    <lineage>
        <taxon>Bacteria</taxon>
        <taxon>Pseudomonadati</taxon>
        <taxon>Pseudomonadota</taxon>
        <taxon>Alphaproteobacteria</taxon>
        <taxon>Hyphomicrobiales</taxon>
        <taxon>Enhydrobacter</taxon>
    </lineage>
</organism>
<name>A0A1T4JXA8_9HYPH</name>
<dbReference type="EMBL" id="FUWJ01000001">
    <property type="protein sequence ID" value="SJZ34665.1"/>
    <property type="molecule type" value="Genomic_DNA"/>
</dbReference>
<sequence length="157" mass="16806">MISKPARFVAATVIAVTVLAGTASTAYAQMPWVLIARKAAQRIQRMEVPPQDPSQPRQDFATVILEAPADRVFATALDLARKNSEVRILMTDPGARRLQLAQGDRVATLNVVELSPEVSQLLIAGSAGPNETPTASRVVGAVLRICAEMKKECSLAD</sequence>
<dbReference type="OrthoDB" id="7375864at2"/>
<feature type="signal peptide" evidence="1">
    <location>
        <begin position="1"/>
        <end position="28"/>
    </location>
</feature>
<keyword evidence="1" id="KW-0732">Signal</keyword>
<evidence type="ECO:0000313" key="3">
    <source>
        <dbReference type="Proteomes" id="UP000190092"/>
    </source>
</evidence>
<gene>
    <name evidence="2" type="ORF">SAMN02745126_00539</name>
</gene>
<keyword evidence="3" id="KW-1185">Reference proteome</keyword>
<feature type="chain" id="PRO_5012843296" description="DUF4174 domain-containing protein" evidence="1">
    <location>
        <begin position="29"/>
        <end position="157"/>
    </location>
</feature>
<evidence type="ECO:0000256" key="1">
    <source>
        <dbReference type="SAM" id="SignalP"/>
    </source>
</evidence>
<dbReference type="AlphaFoldDB" id="A0A1T4JXA8"/>
<evidence type="ECO:0008006" key="4">
    <source>
        <dbReference type="Google" id="ProtNLM"/>
    </source>
</evidence>
<accession>A0A1T4JXA8</accession>
<protein>
    <recommendedName>
        <fullName evidence="4">DUF4174 domain-containing protein</fullName>
    </recommendedName>
</protein>
<evidence type="ECO:0000313" key="2">
    <source>
        <dbReference type="EMBL" id="SJZ34665.1"/>
    </source>
</evidence>
<dbReference type="Proteomes" id="UP000190092">
    <property type="component" value="Unassembled WGS sequence"/>
</dbReference>
<reference evidence="3" key="1">
    <citation type="submission" date="2017-02" db="EMBL/GenBank/DDBJ databases">
        <authorList>
            <person name="Varghese N."/>
            <person name="Submissions S."/>
        </authorList>
    </citation>
    <scope>NUCLEOTIDE SEQUENCE [LARGE SCALE GENOMIC DNA]</scope>
    <source>
        <strain evidence="3">ATCC 27094</strain>
    </source>
</reference>